<evidence type="ECO:0000256" key="2">
    <source>
        <dbReference type="ARBA" id="ARBA00023125"/>
    </source>
</evidence>
<feature type="region of interest" description="Disordered" evidence="3">
    <location>
        <begin position="68"/>
        <end position="88"/>
    </location>
</feature>
<dbReference type="CDD" id="cd13834">
    <property type="entry name" value="HU_like"/>
    <property type="match status" value="1"/>
</dbReference>
<sequence length="107" mass="11598">MAAPKAAKPMTKSEIYTALAEATGLSRKDISKVFDELSNLVAKNLGKKGPGVFSLPGLAKMRSIRKEATKATQKPNPFKPGEMMTVKAKPARTDVRIRALKTLKESL</sequence>
<reference evidence="4" key="1">
    <citation type="journal article" date="2020" name="mSystems">
        <title>Genome- and Community-Level Interaction Insights into Carbon Utilization and Element Cycling Functions of Hydrothermarchaeota in Hydrothermal Sediment.</title>
        <authorList>
            <person name="Zhou Z."/>
            <person name="Liu Y."/>
            <person name="Xu W."/>
            <person name="Pan J."/>
            <person name="Luo Z.H."/>
            <person name="Li M."/>
        </authorList>
    </citation>
    <scope>NUCLEOTIDE SEQUENCE [LARGE SCALE GENOMIC DNA]</scope>
    <source>
        <strain evidence="4">SpSt-339</strain>
    </source>
</reference>
<protein>
    <submittedName>
        <fullName evidence="4">DNA-binding protein</fullName>
    </submittedName>
</protein>
<dbReference type="SUPFAM" id="SSF47729">
    <property type="entry name" value="IHF-like DNA-binding proteins"/>
    <property type="match status" value="1"/>
</dbReference>
<dbReference type="GO" id="GO:0003677">
    <property type="term" value="F:DNA binding"/>
    <property type="evidence" value="ECO:0007669"/>
    <property type="project" value="UniProtKB-KW"/>
</dbReference>
<dbReference type="AlphaFoldDB" id="A0A7C2K3C9"/>
<accession>A0A7C2K3C9</accession>
<dbReference type="Gene3D" id="4.10.520.10">
    <property type="entry name" value="IHF-like DNA-binding proteins"/>
    <property type="match status" value="1"/>
</dbReference>
<comment type="similarity">
    <text evidence="1">Belongs to the bacterial histone-like protein family.</text>
</comment>
<keyword evidence="2 4" id="KW-0238">DNA-binding</keyword>
<evidence type="ECO:0000313" key="4">
    <source>
        <dbReference type="EMBL" id="HEN17143.1"/>
    </source>
</evidence>
<organism evidence="4">
    <name type="scientific">Schlesneria paludicola</name>
    <dbReference type="NCBI Taxonomy" id="360056"/>
    <lineage>
        <taxon>Bacteria</taxon>
        <taxon>Pseudomonadati</taxon>
        <taxon>Planctomycetota</taxon>
        <taxon>Planctomycetia</taxon>
        <taxon>Planctomycetales</taxon>
        <taxon>Planctomycetaceae</taxon>
        <taxon>Schlesneria</taxon>
    </lineage>
</organism>
<dbReference type="Pfam" id="PF00216">
    <property type="entry name" value="Bac_DNA_binding"/>
    <property type="match status" value="1"/>
</dbReference>
<comment type="caution">
    <text evidence="4">The sequence shown here is derived from an EMBL/GenBank/DDBJ whole genome shotgun (WGS) entry which is preliminary data.</text>
</comment>
<dbReference type="GO" id="GO:0030527">
    <property type="term" value="F:structural constituent of chromatin"/>
    <property type="evidence" value="ECO:0007669"/>
    <property type="project" value="InterPro"/>
</dbReference>
<gene>
    <name evidence="4" type="ORF">ENQ76_16920</name>
</gene>
<proteinExistence type="inferred from homology"/>
<evidence type="ECO:0000256" key="3">
    <source>
        <dbReference type="SAM" id="MobiDB-lite"/>
    </source>
</evidence>
<dbReference type="EMBL" id="DSOK01000464">
    <property type="protein sequence ID" value="HEN17143.1"/>
    <property type="molecule type" value="Genomic_DNA"/>
</dbReference>
<name>A0A7C2K3C9_9PLAN</name>
<dbReference type="InterPro" id="IPR010992">
    <property type="entry name" value="IHF-like_DNA-bd_dom_sf"/>
</dbReference>
<dbReference type="InterPro" id="IPR000119">
    <property type="entry name" value="Hist_DNA-bd"/>
</dbReference>
<evidence type="ECO:0000256" key="1">
    <source>
        <dbReference type="ARBA" id="ARBA00010529"/>
    </source>
</evidence>